<gene>
    <name evidence="1" type="ORF">L1987_16913</name>
</gene>
<name>A0ACB9IXN0_9ASTR</name>
<evidence type="ECO:0000313" key="2">
    <source>
        <dbReference type="Proteomes" id="UP001056120"/>
    </source>
</evidence>
<evidence type="ECO:0000313" key="1">
    <source>
        <dbReference type="EMBL" id="KAI3812206.1"/>
    </source>
</evidence>
<reference evidence="1 2" key="2">
    <citation type="journal article" date="2022" name="Mol. Ecol. Resour.">
        <title>The genomes of chicory, endive, great burdock and yacon provide insights into Asteraceae paleo-polyploidization history and plant inulin production.</title>
        <authorList>
            <person name="Fan W."/>
            <person name="Wang S."/>
            <person name="Wang H."/>
            <person name="Wang A."/>
            <person name="Jiang F."/>
            <person name="Liu H."/>
            <person name="Zhao H."/>
            <person name="Xu D."/>
            <person name="Zhang Y."/>
        </authorList>
    </citation>
    <scope>NUCLEOTIDE SEQUENCE [LARGE SCALE GENOMIC DNA]</scope>
    <source>
        <strain evidence="2">cv. Yunnan</strain>
        <tissue evidence="1">Leaves</tissue>
    </source>
</reference>
<comment type="caution">
    <text evidence="1">The sequence shown here is derived from an EMBL/GenBank/DDBJ whole genome shotgun (WGS) entry which is preliminary data.</text>
</comment>
<dbReference type="EMBL" id="CM042023">
    <property type="protein sequence ID" value="KAI3812206.1"/>
    <property type="molecule type" value="Genomic_DNA"/>
</dbReference>
<reference evidence="2" key="1">
    <citation type="journal article" date="2022" name="Mol. Ecol. Resour.">
        <title>The genomes of chicory, endive, great burdock and yacon provide insights into Asteraceae palaeo-polyploidization history and plant inulin production.</title>
        <authorList>
            <person name="Fan W."/>
            <person name="Wang S."/>
            <person name="Wang H."/>
            <person name="Wang A."/>
            <person name="Jiang F."/>
            <person name="Liu H."/>
            <person name="Zhao H."/>
            <person name="Xu D."/>
            <person name="Zhang Y."/>
        </authorList>
    </citation>
    <scope>NUCLEOTIDE SEQUENCE [LARGE SCALE GENOMIC DNA]</scope>
    <source>
        <strain evidence="2">cv. Yunnan</strain>
    </source>
</reference>
<keyword evidence="2" id="KW-1185">Reference proteome</keyword>
<protein>
    <submittedName>
        <fullName evidence="1">Uncharacterized protein</fullName>
    </submittedName>
</protein>
<proteinExistence type="predicted"/>
<organism evidence="1 2">
    <name type="scientific">Smallanthus sonchifolius</name>
    <dbReference type="NCBI Taxonomy" id="185202"/>
    <lineage>
        <taxon>Eukaryota</taxon>
        <taxon>Viridiplantae</taxon>
        <taxon>Streptophyta</taxon>
        <taxon>Embryophyta</taxon>
        <taxon>Tracheophyta</taxon>
        <taxon>Spermatophyta</taxon>
        <taxon>Magnoliopsida</taxon>
        <taxon>eudicotyledons</taxon>
        <taxon>Gunneridae</taxon>
        <taxon>Pentapetalae</taxon>
        <taxon>asterids</taxon>
        <taxon>campanulids</taxon>
        <taxon>Asterales</taxon>
        <taxon>Asteraceae</taxon>
        <taxon>Asteroideae</taxon>
        <taxon>Heliantheae alliance</taxon>
        <taxon>Millerieae</taxon>
        <taxon>Smallanthus</taxon>
    </lineage>
</organism>
<dbReference type="Proteomes" id="UP001056120">
    <property type="component" value="Linkage Group LG06"/>
</dbReference>
<accession>A0ACB9IXN0</accession>
<sequence length="141" mass="15706">MKAGILLQGMPGAVITPPPPHPKLIDGTRALLQATLSNYSRRVANSTKASHHTKSPSKSWHVLQDKCATYGKTAFPLEKWIIKHTASHVSSAPPWRSLSPSNYAALEGNNHRFSDEILEYSQVANDMKHLPQLWIFALMRL</sequence>